<reference evidence="2" key="1">
    <citation type="submission" date="2020-06" db="EMBL/GenBank/DDBJ databases">
        <title>Unique genomic features of the anaerobic methanotrophic archaea.</title>
        <authorList>
            <person name="Chadwick G.L."/>
            <person name="Skennerton C.T."/>
            <person name="Laso-Perez R."/>
            <person name="Leu A.O."/>
            <person name="Speth D.R."/>
            <person name="Yu H."/>
            <person name="Morgan-Lang C."/>
            <person name="Hatzenpichler R."/>
            <person name="Goudeau D."/>
            <person name="Malmstrom R."/>
            <person name="Brazelton W.J."/>
            <person name="Woyke T."/>
            <person name="Hallam S.J."/>
            <person name="Tyson G.W."/>
            <person name="Wegener G."/>
            <person name="Boetius A."/>
            <person name="Orphan V."/>
        </authorList>
    </citation>
    <scope>NUCLEOTIDE SEQUENCE</scope>
</reference>
<feature type="transmembrane region" description="Helical" evidence="1">
    <location>
        <begin position="75"/>
        <end position="94"/>
    </location>
</feature>
<organism evidence="2">
    <name type="scientific">Candidatus Methanophaga sp. ANME-1 ERB7</name>
    <dbReference type="NCBI Taxonomy" id="2759913"/>
    <lineage>
        <taxon>Archaea</taxon>
        <taxon>Methanobacteriati</taxon>
        <taxon>Methanobacteriota</taxon>
        <taxon>Stenosarchaea group</taxon>
        <taxon>Methanomicrobia</taxon>
        <taxon>Candidatus Methanophagales</taxon>
        <taxon>Candidatus Methanophagaceae</taxon>
        <taxon>Candidatus Methanophaga</taxon>
    </lineage>
</organism>
<dbReference type="EMBL" id="MT631654">
    <property type="protein sequence ID" value="QNO56365.1"/>
    <property type="molecule type" value="Genomic_DNA"/>
</dbReference>
<feature type="transmembrane region" description="Helical" evidence="1">
    <location>
        <begin position="21"/>
        <end position="40"/>
    </location>
</feature>
<dbReference type="Pfam" id="PF19094">
    <property type="entry name" value="EMC6_arch"/>
    <property type="match status" value="1"/>
</dbReference>
<protein>
    <submittedName>
        <fullName evidence="2">Uncharacterized protein</fullName>
    </submittedName>
</protein>
<feature type="transmembrane region" description="Helical" evidence="1">
    <location>
        <begin position="46"/>
        <end position="63"/>
    </location>
</feature>
<dbReference type="AlphaFoldDB" id="A0A7G9Z7Y1"/>
<evidence type="ECO:0000313" key="2">
    <source>
        <dbReference type="EMBL" id="QNO56365.1"/>
    </source>
</evidence>
<gene>
    <name evidence="2" type="ORF">JCABFCCD_00005</name>
</gene>
<evidence type="ECO:0000256" key="1">
    <source>
        <dbReference type="SAM" id="Phobius"/>
    </source>
</evidence>
<dbReference type="InterPro" id="IPR043941">
    <property type="entry name" value="EMC6-arch"/>
</dbReference>
<sequence>MENKDKERDKKRAEYEEGLKKTLIPVAFGVLAGILSFILIKDPVSTDGLIIAIIMIFVQKFVYRSLHIPMEGVKDWIYLAFMTLFCWFVAYTLMLNL</sequence>
<keyword evidence="1" id="KW-0472">Membrane</keyword>
<proteinExistence type="predicted"/>
<accession>A0A7G9Z7Y1</accession>
<keyword evidence="1" id="KW-1133">Transmembrane helix</keyword>
<name>A0A7G9Z7Y1_9EURY</name>
<keyword evidence="1" id="KW-0812">Transmembrane</keyword>